<accession>A0A2V0RA16</accession>
<comment type="caution">
    <text evidence="1">The sequence shown here is derived from an EMBL/GenBank/DDBJ whole genome shotgun (WGS) entry which is preliminary data.</text>
</comment>
<organism evidence="1">
    <name type="scientific">viral metagenome</name>
    <dbReference type="NCBI Taxonomy" id="1070528"/>
    <lineage>
        <taxon>unclassified sequences</taxon>
        <taxon>metagenomes</taxon>
        <taxon>organismal metagenomes</taxon>
    </lineage>
</organism>
<proteinExistence type="predicted"/>
<reference evidence="1" key="1">
    <citation type="submission" date="2017-04" db="EMBL/GenBank/DDBJ databases">
        <title>Unveiling RNA virosphere associated with marine microorganisms.</title>
        <authorList>
            <person name="Urayama S."/>
            <person name="Takaki Y."/>
            <person name="Nishi S."/>
            <person name="Yoshida Y."/>
            <person name="Deguchi S."/>
            <person name="Takai K."/>
            <person name="Nunoura T."/>
        </authorList>
    </citation>
    <scope>NUCLEOTIDE SEQUENCE</scope>
</reference>
<dbReference type="AlphaFoldDB" id="A0A2V0RA16"/>
<name>A0A2V0RA16_9ZZZZ</name>
<sequence length="140" mass="16267">MTANPEKQYYVPGYASYLRNLHSIDRVGGVRSSYRILSGLTGYERMRTSWSAREDSVRWMVQSNNCRNHPLFEKLIDFIILGDEKYALGTKWAEGLEFLFSGREEFLVNVLGLQSFGTAADTLRRWETMPVVKYLRTLRT</sequence>
<evidence type="ECO:0000313" key="1">
    <source>
        <dbReference type="EMBL" id="GBH22153.1"/>
    </source>
</evidence>
<dbReference type="EMBL" id="BDQA01000702">
    <property type="protein sequence ID" value="GBH22153.1"/>
    <property type="molecule type" value="Genomic_RNA"/>
</dbReference>
<protein>
    <submittedName>
        <fullName evidence="1">RdRp</fullName>
    </submittedName>
</protein>